<dbReference type="Gene3D" id="3.40.50.1820">
    <property type="entry name" value="alpha/beta hydrolase"/>
    <property type="match status" value="1"/>
</dbReference>
<comment type="caution">
    <text evidence="7">The sequence shown here is derived from an EMBL/GenBank/DDBJ whole genome shotgun (WGS) entry which is preliminary data.</text>
</comment>
<keyword evidence="8" id="KW-1185">Reference proteome</keyword>
<gene>
    <name evidence="7" type="ORF">MPDQ_005817</name>
</gene>
<dbReference type="Gene3D" id="1.10.287.410">
    <property type="match status" value="1"/>
</dbReference>
<comment type="similarity">
    <text evidence="1 6">Belongs to the peptidase S10 family.</text>
</comment>
<evidence type="ECO:0000256" key="1">
    <source>
        <dbReference type="ARBA" id="ARBA00009431"/>
    </source>
</evidence>
<evidence type="ECO:0000256" key="4">
    <source>
        <dbReference type="ARBA" id="ARBA00022801"/>
    </source>
</evidence>
<feature type="signal peptide" evidence="6">
    <location>
        <begin position="1"/>
        <end position="21"/>
    </location>
</feature>
<dbReference type="EC" id="3.4.16.-" evidence="6"/>
<dbReference type="STRING" id="5098.A0A507QZK0"/>
<evidence type="ECO:0000313" key="8">
    <source>
        <dbReference type="Proteomes" id="UP000319663"/>
    </source>
</evidence>
<evidence type="ECO:0000256" key="3">
    <source>
        <dbReference type="ARBA" id="ARBA00022670"/>
    </source>
</evidence>
<feature type="chain" id="PRO_5021436798" description="Carboxypeptidase" evidence="6">
    <location>
        <begin position="22"/>
        <end position="475"/>
    </location>
</feature>
<dbReference type="EMBL" id="VIFY01000044">
    <property type="protein sequence ID" value="TQB73417.1"/>
    <property type="molecule type" value="Genomic_DNA"/>
</dbReference>
<keyword evidence="5" id="KW-0325">Glycoprotein</keyword>
<dbReference type="GO" id="GO:0004185">
    <property type="term" value="F:serine-type carboxypeptidase activity"/>
    <property type="evidence" value="ECO:0007669"/>
    <property type="project" value="UniProtKB-UniRule"/>
</dbReference>
<keyword evidence="2 6" id="KW-0121">Carboxypeptidase</keyword>
<dbReference type="PANTHER" id="PTHR11802">
    <property type="entry name" value="SERINE PROTEASE FAMILY S10 SERINE CARBOXYPEPTIDASE"/>
    <property type="match status" value="1"/>
</dbReference>
<name>A0A507QZK0_MONPU</name>
<dbReference type="InterPro" id="IPR029058">
    <property type="entry name" value="AB_hydrolase_fold"/>
</dbReference>
<reference evidence="7 8" key="1">
    <citation type="submission" date="2019-06" db="EMBL/GenBank/DDBJ databases">
        <title>Wine fermentation using esterase from Monascus purpureus.</title>
        <authorList>
            <person name="Geng C."/>
            <person name="Zhang Y."/>
        </authorList>
    </citation>
    <scope>NUCLEOTIDE SEQUENCE [LARGE SCALE GENOMIC DNA]</scope>
    <source>
        <strain evidence="7">HQ1</strain>
    </source>
</reference>
<evidence type="ECO:0000313" key="7">
    <source>
        <dbReference type="EMBL" id="TQB73417.1"/>
    </source>
</evidence>
<organism evidence="7 8">
    <name type="scientific">Monascus purpureus</name>
    <name type="common">Red mold</name>
    <name type="synonym">Monascus anka</name>
    <dbReference type="NCBI Taxonomy" id="5098"/>
    <lineage>
        <taxon>Eukaryota</taxon>
        <taxon>Fungi</taxon>
        <taxon>Dikarya</taxon>
        <taxon>Ascomycota</taxon>
        <taxon>Pezizomycotina</taxon>
        <taxon>Eurotiomycetes</taxon>
        <taxon>Eurotiomycetidae</taxon>
        <taxon>Eurotiales</taxon>
        <taxon>Aspergillaceae</taxon>
        <taxon>Monascus</taxon>
    </lineage>
</organism>
<sequence>MRLFRALGAAVSLACAANAVSEPILHDKRSFVERDGVNYTVFEHAATGARLEFVKNSGICETTPGVNQYSGYLSVGTNMNMWFWFFESRSNPSTDPLVAWFNGGPGCSSMIGLFQENGPCRFVNNETTPSLNPYSFNEVANVVYIDQPIGVGFSYGTDTVTSTDSAAPYVWKLLQAFFTRFPEYESREFAIFTESYGGHYGPEFAHYIQQQNEGIKRGLVKGEEINLVALGINNGWFDSGIQEKAYADFAYNNNYRRLINESQYESFLAAYYTKCLPAVQLCNLLRTNEACENADNICGSNIDNPISEAADFDVYDVRSPAEDPNPPSTYSSYLQQEGVVKAIGARVQYQECPDAPYDKFSKTGDNSRTFLPTLSQVVRTGIQVLIWAGDADWICNWLGVQDVVNAVAFPGTLEFRRKPLVPYTVGGEAKGTFKAVDNLSFLRVFEAGHEVPFYQPELSLQVFNQTLSKKAIFST</sequence>
<dbReference type="Pfam" id="PF00450">
    <property type="entry name" value="Peptidase_S10"/>
    <property type="match status" value="1"/>
</dbReference>
<dbReference type="PROSITE" id="PS00131">
    <property type="entry name" value="CARBOXYPEPT_SER_SER"/>
    <property type="match status" value="1"/>
</dbReference>
<protein>
    <recommendedName>
        <fullName evidence="6">Carboxypeptidase</fullName>
        <ecNumber evidence="6">3.4.16.-</ecNumber>
    </recommendedName>
</protein>
<keyword evidence="3 6" id="KW-0645">Protease</keyword>
<dbReference type="InterPro" id="IPR001563">
    <property type="entry name" value="Peptidase_S10"/>
</dbReference>
<evidence type="ECO:0000256" key="2">
    <source>
        <dbReference type="ARBA" id="ARBA00022645"/>
    </source>
</evidence>
<accession>A0A507QZK0</accession>
<dbReference type="PANTHER" id="PTHR11802:SF453">
    <property type="entry name" value="S1, PUTATIVE-RELATED"/>
    <property type="match status" value="1"/>
</dbReference>
<dbReference type="SUPFAM" id="SSF53474">
    <property type="entry name" value="alpha/beta-Hydrolases"/>
    <property type="match status" value="1"/>
</dbReference>
<evidence type="ECO:0000256" key="6">
    <source>
        <dbReference type="RuleBase" id="RU361156"/>
    </source>
</evidence>
<keyword evidence="4 6" id="KW-0378">Hydrolase</keyword>
<dbReference type="AlphaFoldDB" id="A0A507QZK0"/>
<proteinExistence type="inferred from homology"/>
<dbReference type="InterPro" id="IPR018202">
    <property type="entry name" value="Ser_caboxypep_ser_AS"/>
</dbReference>
<evidence type="ECO:0000256" key="5">
    <source>
        <dbReference type="ARBA" id="ARBA00023180"/>
    </source>
</evidence>
<dbReference type="GO" id="GO:0006508">
    <property type="term" value="P:proteolysis"/>
    <property type="evidence" value="ECO:0007669"/>
    <property type="project" value="UniProtKB-KW"/>
</dbReference>
<keyword evidence="6" id="KW-0732">Signal</keyword>
<dbReference type="PRINTS" id="PR00724">
    <property type="entry name" value="CRBOXYPTASEC"/>
</dbReference>
<dbReference type="Proteomes" id="UP000319663">
    <property type="component" value="Unassembled WGS sequence"/>
</dbReference>
<dbReference type="GO" id="GO:0000324">
    <property type="term" value="C:fungal-type vacuole"/>
    <property type="evidence" value="ECO:0007669"/>
    <property type="project" value="TreeGrafter"/>
</dbReference>